<reference evidence="1" key="1">
    <citation type="submission" date="2022-11" db="EMBL/GenBank/DDBJ databases">
        <title>Genome Sequence of Nemania bipapillata.</title>
        <authorList>
            <person name="Buettner E."/>
        </authorList>
    </citation>
    <scope>NUCLEOTIDE SEQUENCE</scope>
    <source>
        <strain evidence="1">CP14</strain>
    </source>
</reference>
<organism evidence="1 2">
    <name type="scientific">Nemania bipapillata</name>
    <dbReference type="NCBI Taxonomy" id="110536"/>
    <lineage>
        <taxon>Eukaryota</taxon>
        <taxon>Fungi</taxon>
        <taxon>Dikarya</taxon>
        <taxon>Ascomycota</taxon>
        <taxon>Pezizomycotina</taxon>
        <taxon>Sordariomycetes</taxon>
        <taxon>Xylariomycetidae</taxon>
        <taxon>Xylariales</taxon>
        <taxon>Xylariaceae</taxon>
        <taxon>Nemania</taxon>
    </lineage>
</organism>
<dbReference type="EMBL" id="JAPESX010000798">
    <property type="protein sequence ID" value="KAJ8119664.1"/>
    <property type="molecule type" value="Genomic_DNA"/>
</dbReference>
<dbReference type="Proteomes" id="UP001153334">
    <property type="component" value="Unassembled WGS sequence"/>
</dbReference>
<gene>
    <name evidence="1" type="ORF">ONZ43_g3435</name>
</gene>
<evidence type="ECO:0000313" key="2">
    <source>
        <dbReference type="Proteomes" id="UP001153334"/>
    </source>
</evidence>
<protein>
    <submittedName>
        <fullName evidence="1">Uncharacterized protein</fullName>
    </submittedName>
</protein>
<keyword evidence="2" id="KW-1185">Reference proteome</keyword>
<name>A0ACC2IX45_9PEZI</name>
<evidence type="ECO:0000313" key="1">
    <source>
        <dbReference type="EMBL" id="KAJ8119664.1"/>
    </source>
</evidence>
<comment type="caution">
    <text evidence="1">The sequence shown here is derived from an EMBL/GenBank/DDBJ whole genome shotgun (WGS) entry which is preliminary data.</text>
</comment>
<proteinExistence type="predicted"/>
<sequence length="192" mass="20890">MRNFIGTLAAALPLAAAAPYGLNSRDSPAGCSSKSFGDFAWAISNFNYHASYVFSTPAHQIDSGTVGFNLTNTALSETVACTAYSLQLQDYFYGNINYNCTAAEGSSTSTTFSYSRPSGQLNINQTWTCDDEDPQYPITFTAYGTVNLTFPCDTWTYQNPDWQPGQTYSILDITCGSPFTLPLVPYEKTAIA</sequence>
<accession>A0ACC2IX45</accession>